<reference evidence="1" key="1">
    <citation type="submission" date="2023-04" db="EMBL/GenBank/DDBJ databases">
        <title>Draft Genome sequencing of Naganishia species isolated from polar environments using Oxford Nanopore Technology.</title>
        <authorList>
            <person name="Leo P."/>
            <person name="Venkateswaran K."/>
        </authorList>
    </citation>
    <scope>NUCLEOTIDE SEQUENCE</scope>
    <source>
        <strain evidence="1">MNA-CCFEE 5262</strain>
    </source>
</reference>
<gene>
    <name evidence="1" type="ORF">QFC20_004354</name>
</gene>
<protein>
    <submittedName>
        <fullName evidence="1">Uncharacterized protein</fullName>
    </submittedName>
</protein>
<evidence type="ECO:0000313" key="1">
    <source>
        <dbReference type="EMBL" id="KAJ9105219.1"/>
    </source>
</evidence>
<accession>A0ACC2W0H2</accession>
<name>A0ACC2W0H2_9TREE</name>
<dbReference type="EMBL" id="JASBWS010000049">
    <property type="protein sequence ID" value="KAJ9105219.1"/>
    <property type="molecule type" value="Genomic_DNA"/>
</dbReference>
<proteinExistence type="predicted"/>
<keyword evidence="2" id="KW-1185">Reference proteome</keyword>
<sequence>MRQYNPYYPQNPYYAYQAAPNPYYAQPQHPVQHPAYQRHPVYPHYGCPQVAAPNRNAAGEGLQHVMQSEWSAQFGPTLVFLLIAAGNILGQSAGVTAQDMIWIHMALVMITCVLLWNHVAHIVAINAKPPPEEETRSSSSRSSSSKSSSSSSSSSSRSRSSSSKDPSSSSSSRPSSSSSGLRPPSSSSSSSSSSSRPSGSSSSRDPSSSSSSRPSPSSSSAAKLASSSSGSGSSSSRSSSSRDKEPSKDEKDEDPDPWGKAHPSSKLTREQPRLWPFPIGLAVPALKANDGKERVWWEGGNPHQVGYIGGVDGSSGGGAAADDGDAVPGASSSSRDKSASSSSSTASMTPKPTREKLADVKAIMKGTRELSKDEDKRARQKDLVKLMSAKKPADDAGPSSSRSVDPSSSRSLEPSSSSVKPPTPEQLAEVKAIMKGQAELSTDKEKSASTAKKGVSFADEPLGPTGSGDPGKPSSSRPGSSSSAKPESSSRSSRDPSGGADPSIPGPRRLSGPDDGLSDEDE</sequence>
<dbReference type="Proteomes" id="UP001230649">
    <property type="component" value="Unassembled WGS sequence"/>
</dbReference>
<organism evidence="1 2">
    <name type="scientific">Naganishia adeliensis</name>
    <dbReference type="NCBI Taxonomy" id="92952"/>
    <lineage>
        <taxon>Eukaryota</taxon>
        <taxon>Fungi</taxon>
        <taxon>Dikarya</taxon>
        <taxon>Basidiomycota</taxon>
        <taxon>Agaricomycotina</taxon>
        <taxon>Tremellomycetes</taxon>
        <taxon>Filobasidiales</taxon>
        <taxon>Filobasidiaceae</taxon>
        <taxon>Naganishia</taxon>
    </lineage>
</organism>
<comment type="caution">
    <text evidence="1">The sequence shown here is derived from an EMBL/GenBank/DDBJ whole genome shotgun (WGS) entry which is preliminary data.</text>
</comment>
<evidence type="ECO:0000313" key="2">
    <source>
        <dbReference type="Proteomes" id="UP001230649"/>
    </source>
</evidence>